<feature type="domain" description="GRDP C2" evidence="1">
    <location>
        <begin position="321"/>
        <end position="453"/>
    </location>
</feature>
<dbReference type="EMBL" id="CACTIH010007544">
    <property type="protein sequence ID" value="CAA3015351.1"/>
    <property type="molecule type" value="Genomic_DNA"/>
</dbReference>
<dbReference type="PANTHER" id="PTHR34365:SF7">
    <property type="entry name" value="GLYCINE-RICH DOMAIN-CONTAINING PROTEIN 1"/>
    <property type="match status" value="1"/>
</dbReference>
<gene>
    <name evidence="3" type="ORF">OLEA9_A074206</name>
</gene>
<comment type="caution">
    <text evidence="3">The sequence shown here is derived from an EMBL/GenBank/DDBJ whole genome shotgun (WGS) entry which is preliminary data.</text>
</comment>
<dbReference type="AlphaFoldDB" id="A0A8S0UIL6"/>
<keyword evidence="4" id="KW-1185">Reference proteome</keyword>
<accession>A0A8S0UIL6</accession>
<dbReference type="InterPro" id="IPR057518">
    <property type="entry name" value="GRDP_C"/>
</dbReference>
<evidence type="ECO:0000259" key="2">
    <source>
        <dbReference type="Pfam" id="PF25335"/>
    </source>
</evidence>
<dbReference type="Gramene" id="OE9A074206T3">
    <property type="protein sequence ID" value="OE9A074206C3"/>
    <property type="gene ID" value="OE9A074206"/>
</dbReference>
<dbReference type="InterPro" id="IPR009836">
    <property type="entry name" value="GRDP-like"/>
</dbReference>
<dbReference type="Gramene" id="OE9A074206T2">
    <property type="protein sequence ID" value="OE9A074206C2"/>
    <property type="gene ID" value="OE9A074206"/>
</dbReference>
<dbReference type="Proteomes" id="UP000594638">
    <property type="component" value="Unassembled WGS sequence"/>
</dbReference>
<name>A0A8S0UIL6_OLEEU</name>
<dbReference type="Pfam" id="PF25335">
    <property type="entry name" value="GRDP_C"/>
    <property type="match status" value="1"/>
</dbReference>
<proteinExistence type="predicted"/>
<dbReference type="Pfam" id="PF07173">
    <property type="entry name" value="GRDP-like"/>
    <property type="match status" value="1"/>
</dbReference>
<evidence type="ECO:0000313" key="3">
    <source>
        <dbReference type="EMBL" id="CAA3015351.1"/>
    </source>
</evidence>
<reference evidence="3 4" key="1">
    <citation type="submission" date="2019-12" db="EMBL/GenBank/DDBJ databases">
        <authorList>
            <person name="Alioto T."/>
            <person name="Alioto T."/>
            <person name="Gomez Garrido J."/>
        </authorList>
    </citation>
    <scope>NUCLEOTIDE SEQUENCE [LARGE SCALE GENOMIC DNA]</scope>
</reference>
<dbReference type="Pfam" id="PF25334">
    <property type="entry name" value="C2_GRDP"/>
    <property type="match status" value="1"/>
</dbReference>
<sequence length="811" mass="89353">MEREQELEWKAAQSIVINVELIAAAKSQLEFLAAVDKNRWLYEGPALDKAIYRYNVCWLPMLEKHSESPFYEGPLVVPLDCEWVWHCHRLNPVRYKSDCEEFYGRILDNHCVVSSVRGISEKKTEEIWTKLYPEEPYEMDLTSIHQDNNSGKLGSQKFTKYDLVLAVKRQSPFFYQVSMPHMKNDRYLEGAVARYKGFLHIIRRNKERFIKSFSVPTYDIDLIWHTHQLHPASYCKDLIEIMGKVLEHDDTDSDRSKGQKLDTGFSGTTKQWEGMYGSRYWRAGGMYRGNAPSPVRMTPYSNDIGARKVAASYENQNLRDVKVLEVMLEFVSVRNLPVEHKGSLLVSFSKTQPDAIFNAKRSLTILSESGEKQVACFQCESTGQLLFELISCSTSSLLVSKTSKTMGSMSISLEDFQSPDSNLTVEKWLELVPFSNISDSKPICLRVAISVTVLTPAPYVLRMIRSQPFSKSSCLFPLPVRVQFAKSWTRVIDEGGNEIINLQVRYSKKSKSKKNNIRREVVGIPKSGETITLAEFVEKQWSLINSPWSLQLPCTNNDDGHLLELTGPRTVRLFLGGRLDYESKHCKKHKSEDERNLMTAVEFSAEDPYGRAVALIDLKYGTLKVKEEWFLLPGSLLAFMLGNVSRKEGYNSLTISGKSIKKEELTEEVDGFPAEANKMNLISGKKEDLEIKVTKMNSVTPIKGGGTSCAGCGGGGCGGGCGNAMRNEASAGCGAGCGGGCGGGCGNMAKCGGCGGGCGTKLANGGCGGCGGGGCGGGCGNKLANVTGASDGCINGQPKQAINQANEILVA</sequence>
<organism evidence="3 4">
    <name type="scientific">Olea europaea subsp. europaea</name>
    <dbReference type="NCBI Taxonomy" id="158383"/>
    <lineage>
        <taxon>Eukaryota</taxon>
        <taxon>Viridiplantae</taxon>
        <taxon>Streptophyta</taxon>
        <taxon>Embryophyta</taxon>
        <taxon>Tracheophyta</taxon>
        <taxon>Spermatophyta</taxon>
        <taxon>Magnoliopsida</taxon>
        <taxon>eudicotyledons</taxon>
        <taxon>Gunneridae</taxon>
        <taxon>Pentapetalae</taxon>
        <taxon>asterids</taxon>
        <taxon>lamiids</taxon>
        <taxon>Lamiales</taxon>
        <taxon>Oleaceae</taxon>
        <taxon>Oleeae</taxon>
        <taxon>Olea</taxon>
    </lineage>
</organism>
<feature type="domain" description="GRPD C-terminal" evidence="2">
    <location>
        <begin position="491"/>
        <end position="625"/>
    </location>
</feature>
<dbReference type="OrthoDB" id="2684236at2759"/>
<protein>
    <recommendedName>
        <fullName evidence="5">Glycine-rich domain-containing protein 1</fullName>
    </recommendedName>
</protein>
<evidence type="ECO:0008006" key="5">
    <source>
        <dbReference type="Google" id="ProtNLM"/>
    </source>
</evidence>
<dbReference type="PANTHER" id="PTHR34365">
    <property type="entry name" value="ENOLASE (DUF1399)"/>
    <property type="match status" value="1"/>
</dbReference>
<evidence type="ECO:0000313" key="4">
    <source>
        <dbReference type="Proteomes" id="UP000594638"/>
    </source>
</evidence>
<dbReference type="InterPro" id="IPR057458">
    <property type="entry name" value="GRDP_C2"/>
</dbReference>
<evidence type="ECO:0000259" key="1">
    <source>
        <dbReference type="Pfam" id="PF25334"/>
    </source>
</evidence>